<sequence length="148" mass="16605">MKRRGLLLLCLMLFVFPSIVQADAVELESVEALIEHAEGKPVIIMYWATWCDTCLSDLSELEEFHAAAGKKVSVYSINATKSERSEKQVKAFVQKSALQVPVYLDTEGTVAHQFRQVAVPFTIIVDKSGKQRVIPGPVTKKQLEEWVK</sequence>
<protein>
    <recommendedName>
        <fullName evidence="3">Thioredoxin domain-containing protein</fullName>
    </recommendedName>
</protein>
<name>A0A268HD63_9BACI</name>
<evidence type="ECO:0000313" key="7">
    <source>
        <dbReference type="Proteomes" id="UP000216852"/>
    </source>
</evidence>
<dbReference type="InterPro" id="IPR013766">
    <property type="entry name" value="Thioredoxin_domain"/>
</dbReference>
<dbReference type="EMBL" id="NPBH01000036">
    <property type="protein sequence ID" value="PAE07817.1"/>
    <property type="molecule type" value="Genomic_DNA"/>
</dbReference>
<comment type="caution">
    <text evidence="5">The sequence shown here is derived from an EMBL/GenBank/DDBJ whole genome shotgun (WGS) entry which is preliminary data.</text>
</comment>
<dbReference type="PROSITE" id="PS51352">
    <property type="entry name" value="THIOREDOXIN_2"/>
    <property type="match status" value="1"/>
</dbReference>
<feature type="domain" description="Thioredoxin" evidence="3">
    <location>
        <begin position="16"/>
        <end position="148"/>
    </location>
</feature>
<evidence type="ECO:0000256" key="1">
    <source>
        <dbReference type="ARBA" id="ARBA00023157"/>
    </source>
</evidence>
<dbReference type="SUPFAM" id="SSF52833">
    <property type="entry name" value="Thioredoxin-like"/>
    <property type="match status" value="1"/>
</dbReference>
<evidence type="ECO:0000256" key="2">
    <source>
        <dbReference type="SAM" id="SignalP"/>
    </source>
</evidence>
<dbReference type="GO" id="GO:0016491">
    <property type="term" value="F:oxidoreductase activity"/>
    <property type="evidence" value="ECO:0007669"/>
    <property type="project" value="InterPro"/>
</dbReference>
<proteinExistence type="predicted"/>
<dbReference type="PANTHER" id="PTHR42852">
    <property type="entry name" value="THIOL:DISULFIDE INTERCHANGE PROTEIN DSBE"/>
    <property type="match status" value="1"/>
</dbReference>
<reference evidence="6 7" key="1">
    <citation type="submission" date="2017-07" db="EMBL/GenBank/DDBJ databases">
        <title>Isolation and whole genome analysis of endospore-forming bacteria from heroin.</title>
        <authorList>
            <person name="Kalinowski J."/>
            <person name="Ahrens B."/>
            <person name="Al-Dilaimi A."/>
            <person name="Winkler A."/>
            <person name="Wibberg D."/>
            <person name="Schleenbecker U."/>
            <person name="Ruckert C."/>
            <person name="Wolfel R."/>
            <person name="Grass G."/>
        </authorList>
    </citation>
    <scope>NUCLEOTIDE SEQUENCE [LARGE SCALE GENOMIC DNA]</scope>
    <source>
        <strain evidence="5 6">7509</strain>
        <strain evidence="4 7">7517-1</strain>
    </source>
</reference>
<keyword evidence="2" id="KW-0732">Signal</keyword>
<dbReference type="InterPro" id="IPR036249">
    <property type="entry name" value="Thioredoxin-like_sf"/>
</dbReference>
<dbReference type="Proteomes" id="UP000216852">
    <property type="component" value="Unassembled WGS sequence"/>
</dbReference>
<evidence type="ECO:0000313" key="6">
    <source>
        <dbReference type="Proteomes" id="UP000216475"/>
    </source>
</evidence>
<gene>
    <name evidence="4" type="ORF">CHH48_02530</name>
    <name evidence="5" type="ORF">CHI12_09400</name>
</gene>
<dbReference type="EMBL" id="NPBJ01000003">
    <property type="protein sequence ID" value="PAE01640.1"/>
    <property type="molecule type" value="Genomic_DNA"/>
</dbReference>
<dbReference type="Pfam" id="PF00578">
    <property type="entry name" value="AhpC-TSA"/>
    <property type="match status" value="1"/>
</dbReference>
<evidence type="ECO:0000259" key="3">
    <source>
        <dbReference type="PROSITE" id="PS51352"/>
    </source>
</evidence>
<feature type="chain" id="PRO_5012989825" description="Thioredoxin domain-containing protein" evidence="2">
    <location>
        <begin position="23"/>
        <end position="148"/>
    </location>
</feature>
<keyword evidence="1" id="KW-1015">Disulfide bond</keyword>
<accession>A0A268HD63</accession>
<evidence type="ECO:0000313" key="5">
    <source>
        <dbReference type="EMBL" id="PAE07817.1"/>
    </source>
</evidence>
<dbReference type="InterPro" id="IPR000866">
    <property type="entry name" value="AhpC/TSA"/>
</dbReference>
<dbReference type="CDD" id="cd02966">
    <property type="entry name" value="TlpA_like_family"/>
    <property type="match status" value="1"/>
</dbReference>
<organism evidence="5 6">
    <name type="scientific">Terribacillus saccharophilus</name>
    <dbReference type="NCBI Taxonomy" id="361277"/>
    <lineage>
        <taxon>Bacteria</taxon>
        <taxon>Bacillati</taxon>
        <taxon>Bacillota</taxon>
        <taxon>Bacilli</taxon>
        <taxon>Bacillales</taxon>
        <taxon>Bacillaceae</taxon>
        <taxon>Terribacillus</taxon>
    </lineage>
</organism>
<dbReference type="Gene3D" id="3.40.30.10">
    <property type="entry name" value="Glutaredoxin"/>
    <property type="match status" value="1"/>
</dbReference>
<dbReference type="GO" id="GO:0016209">
    <property type="term" value="F:antioxidant activity"/>
    <property type="evidence" value="ECO:0007669"/>
    <property type="project" value="InterPro"/>
</dbReference>
<dbReference type="PANTHER" id="PTHR42852:SF17">
    <property type="entry name" value="THIOREDOXIN-LIKE PROTEIN HI_1115"/>
    <property type="match status" value="1"/>
</dbReference>
<dbReference type="AlphaFoldDB" id="A0A268HD63"/>
<dbReference type="InterPro" id="IPR050553">
    <property type="entry name" value="Thioredoxin_ResA/DsbE_sf"/>
</dbReference>
<dbReference type="Proteomes" id="UP000216475">
    <property type="component" value="Unassembled WGS sequence"/>
</dbReference>
<evidence type="ECO:0000313" key="4">
    <source>
        <dbReference type="EMBL" id="PAE01640.1"/>
    </source>
</evidence>
<keyword evidence="7" id="KW-1185">Reference proteome</keyword>
<dbReference type="OrthoDB" id="25753at2"/>
<feature type="signal peptide" evidence="2">
    <location>
        <begin position="1"/>
        <end position="22"/>
    </location>
</feature>
<dbReference type="RefSeq" id="WP_095217761.1">
    <property type="nucleotide sequence ID" value="NZ_NPBH01000036.1"/>
</dbReference>